<evidence type="ECO:0000313" key="5">
    <source>
        <dbReference type="EMBL" id="PXW86693.1"/>
    </source>
</evidence>
<dbReference type="RefSeq" id="WP_244916492.1">
    <property type="nucleotide sequence ID" value="NZ_JBHUHB010000001.1"/>
</dbReference>
<protein>
    <submittedName>
        <fullName evidence="5">RimJ/RimL family protein N-acetyltransferase</fullName>
    </submittedName>
</protein>
<dbReference type="PROSITE" id="PS51186">
    <property type="entry name" value="GNAT"/>
    <property type="match status" value="1"/>
</dbReference>
<dbReference type="SUPFAM" id="SSF55729">
    <property type="entry name" value="Acyl-CoA N-acyltransferases (Nat)"/>
    <property type="match status" value="1"/>
</dbReference>
<comment type="similarity">
    <text evidence="3">Belongs to the acetyltransferase family. RimJ subfamily.</text>
</comment>
<dbReference type="PANTHER" id="PTHR43792">
    <property type="entry name" value="GNAT FAMILY, PUTATIVE (AFU_ORTHOLOGUE AFUA_3G00765)-RELATED-RELATED"/>
    <property type="match status" value="1"/>
</dbReference>
<evidence type="ECO:0000256" key="2">
    <source>
        <dbReference type="ARBA" id="ARBA00023315"/>
    </source>
</evidence>
<keyword evidence="6" id="KW-1185">Reference proteome</keyword>
<evidence type="ECO:0000256" key="1">
    <source>
        <dbReference type="ARBA" id="ARBA00022679"/>
    </source>
</evidence>
<dbReference type="InterPro" id="IPR016181">
    <property type="entry name" value="Acyl_CoA_acyltransferase"/>
</dbReference>
<gene>
    <name evidence="5" type="ORF">DFR56_107215</name>
</gene>
<keyword evidence="1 5" id="KW-0808">Transferase</keyword>
<evidence type="ECO:0000313" key="6">
    <source>
        <dbReference type="Proteomes" id="UP000247978"/>
    </source>
</evidence>
<dbReference type="Pfam" id="PF13302">
    <property type="entry name" value="Acetyltransf_3"/>
    <property type="match status" value="1"/>
</dbReference>
<comment type="caution">
    <text evidence="5">The sequence shown here is derived from an EMBL/GenBank/DDBJ whole genome shotgun (WGS) entry which is preliminary data.</text>
</comment>
<feature type="domain" description="N-acetyltransferase" evidence="4">
    <location>
        <begin position="15"/>
        <end position="174"/>
    </location>
</feature>
<dbReference type="GO" id="GO:0016747">
    <property type="term" value="F:acyltransferase activity, transferring groups other than amino-acyl groups"/>
    <property type="evidence" value="ECO:0007669"/>
    <property type="project" value="InterPro"/>
</dbReference>
<dbReference type="PANTHER" id="PTHR43792:SF8">
    <property type="entry name" value="[RIBOSOMAL PROTEIN US5]-ALANINE N-ACETYLTRANSFERASE"/>
    <property type="match status" value="1"/>
</dbReference>
<keyword evidence="2" id="KW-0012">Acyltransferase</keyword>
<dbReference type="AlphaFoldDB" id="A0A2V3VXE6"/>
<dbReference type="InterPro" id="IPR051531">
    <property type="entry name" value="N-acetyltransferase"/>
</dbReference>
<dbReference type="Proteomes" id="UP000247978">
    <property type="component" value="Unassembled WGS sequence"/>
</dbReference>
<evidence type="ECO:0000256" key="3">
    <source>
        <dbReference type="ARBA" id="ARBA00038502"/>
    </source>
</evidence>
<dbReference type="InterPro" id="IPR000182">
    <property type="entry name" value="GNAT_dom"/>
</dbReference>
<dbReference type="Gene3D" id="3.40.630.30">
    <property type="match status" value="1"/>
</dbReference>
<organism evidence="5 6">
    <name type="scientific">Pseudogracilibacillus auburnensis</name>
    <dbReference type="NCBI Taxonomy" id="1494959"/>
    <lineage>
        <taxon>Bacteria</taxon>
        <taxon>Bacillati</taxon>
        <taxon>Bacillota</taxon>
        <taxon>Bacilli</taxon>
        <taxon>Bacillales</taxon>
        <taxon>Bacillaceae</taxon>
        <taxon>Pseudogracilibacillus</taxon>
    </lineage>
</organism>
<evidence type="ECO:0000259" key="4">
    <source>
        <dbReference type="PROSITE" id="PS51186"/>
    </source>
</evidence>
<sequence length="187" mass="21620">MKYDHQSKTIATKRLVMRLFQSSDAEDVTKLCNNYNIYKNTMHLPYPYSLQDALSWIECHQENFMANKSYEFAITDKESGELFGAIALSNNQKFNNGEIAYWIGEEFWGNGYATEAAKAIIKFAFEEKGYHKVFARFFHSNQASGRILQKLGMKKEGVLVDHVKKENRYEDLIYYGIIVGKSHEGLT</sequence>
<reference evidence="5 6" key="1">
    <citation type="submission" date="2018-05" db="EMBL/GenBank/DDBJ databases">
        <title>Genomic Encyclopedia of Type Strains, Phase IV (KMG-IV): sequencing the most valuable type-strain genomes for metagenomic binning, comparative biology and taxonomic classification.</title>
        <authorList>
            <person name="Goeker M."/>
        </authorList>
    </citation>
    <scope>NUCLEOTIDE SEQUENCE [LARGE SCALE GENOMIC DNA]</scope>
    <source>
        <strain evidence="5 6">DSM 28556</strain>
    </source>
</reference>
<dbReference type="EMBL" id="QJJQ01000007">
    <property type="protein sequence ID" value="PXW86693.1"/>
    <property type="molecule type" value="Genomic_DNA"/>
</dbReference>
<proteinExistence type="inferred from homology"/>
<name>A0A2V3VXE6_9BACI</name>
<accession>A0A2V3VXE6</accession>